<feature type="transmembrane region" description="Helical" evidence="6">
    <location>
        <begin position="259"/>
        <end position="280"/>
    </location>
</feature>
<reference evidence="7" key="1">
    <citation type="submission" date="2018-02" db="EMBL/GenBank/DDBJ databases">
        <authorList>
            <person name="Vasarhelyi B.M."/>
            <person name="Deshmukh S."/>
            <person name="Balint B."/>
            <person name="Kukolya J."/>
        </authorList>
    </citation>
    <scope>NUCLEOTIDE SEQUENCE</scope>
    <source>
        <strain evidence="7">KB22</strain>
    </source>
</reference>
<comment type="caution">
    <text evidence="7">The sequence shown here is derived from an EMBL/GenBank/DDBJ whole genome shotgun (WGS) entry which is preliminary data.</text>
</comment>
<feature type="transmembrane region" description="Helical" evidence="6">
    <location>
        <begin position="104"/>
        <end position="124"/>
    </location>
</feature>
<evidence type="ECO:0000256" key="3">
    <source>
        <dbReference type="ARBA" id="ARBA00022692"/>
    </source>
</evidence>
<feature type="transmembrane region" description="Helical" evidence="6">
    <location>
        <begin position="36"/>
        <end position="59"/>
    </location>
</feature>
<gene>
    <name evidence="7" type="ORF">C4F49_13015</name>
</gene>
<dbReference type="PANTHER" id="PTHR30213:SF1">
    <property type="entry name" value="INNER MEMBRANE PROTEIN YHJD"/>
    <property type="match status" value="1"/>
</dbReference>
<evidence type="ECO:0000313" key="7">
    <source>
        <dbReference type="EMBL" id="MBE8714603.1"/>
    </source>
</evidence>
<dbReference type="Pfam" id="PF03631">
    <property type="entry name" value="Virul_fac_BrkB"/>
    <property type="match status" value="1"/>
</dbReference>
<keyword evidence="3 6" id="KW-0812">Transmembrane</keyword>
<keyword evidence="2" id="KW-1003">Cell membrane</keyword>
<dbReference type="InterPro" id="IPR017039">
    <property type="entry name" value="Virul_fac_BrkB"/>
</dbReference>
<accession>A0A928UYW7</accession>
<feature type="transmembrane region" description="Helical" evidence="6">
    <location>
        <begin position="194"/>
        <end position="215"/>
    </location>
</feature>
<keyword evidence="5 6" id="KW-0472">Membrane</keyword>
<dbReference type="Proteomes" id="UP000616201">
    <property type="component" value="Unassembled WGS sequence"/>
</dbReference>
<evidence type="ECO:0000256" key="5">
    <source>
        <dbReference type="ARBA" id="ARBA00023136"/>
    </source>
</evidence>
<feature type="transmembrane region" description="Helical" evidence="6">
    <location>
        <begin position="227"/>
        <end position="247"/>
    </location>
</feature>
<evidence type="ECO:0000256" key="4">
    <source>
        <dbReference type="ARBA" id="ARBA00022989"/>
    </source>
</evidence>
<dbReference type="PIRSF" id="PIRSF035875">
    <property type="entry name" value="RNase_BN"/>
    <property type="match status" value="1"/>
</dbReference>
<keyword evidence="8" id="KW-1185">Reference proteome</keyword>
<organism evidence="7 8">
    <name type="scientific">Sphingobacterium hungaricum</name>
    <dbReference type="NCBI Taxonomy" id="2082723"/>
    <lineage>
        <taxon>Bacteria</taxon>
        <taxon>Pseudomonadati</taxon>
        <taxon>Bacteroidota</taxon>
        <taxon>Sphingobacteriia</taxon>
        <taxon>Sphingobacteriales</taxon>
        <taxon>Sphingobacteriaceae</taxon>
        <taxon>Sphingobacterium</taxon>
    </lineage>
</organism>
<evidence type="ECO:0000256" key="2">
    <source>
        <dbReference type="ARBA" id="ARBA00022475"/>
    </source>
</evidence>
<dbReference type="AlphaFoldDB" id="A0A928UYW7"/>
<sequence>MEKPTLIEKVKGFGKLLWDAIMGFLDDGCMRMSASLAYYTVFSIGPILLILIWALGFFYGNHLDGPDGAQTEVMEELTSLFGKDIATMLESAIQQISFENKSNIGIIVGVTTLVITSTTIFIDIQTSINSIWRVKPKPKKGWLKLIVNRLISFSMILGLAFVLMVSLVVSSIIGALTDQILQIFDGLNIEMIDWVNSIITFAVIATLFGFIFAFLPDARVRFKDILGGAIFTALLFMLGKYGISYYLSNNATASSYGAAGTIIILLSWIYYSAAILYFGAEFTKEYAVKYGRGVRPSSFAVLVKQTEVEIDTDTGKREVVKKHNEEVVS</sequence>
<protein>
    <submittedName>
        <fullName evidence="7">Ribonuclease BN</fullName>
    </submittedName>
</protein>
<keyword evidence="4 6" id="KW-1133">Transmembrane helix</keyword>
<evidence type="ECO:0000313" key="8">
    <source>
        <dbReference type="Proteomes" id="UP000616201"/>
    </source>
</evidence>
<comment type="subcellular location">
    <subcellularLocation>
        <location evidence="1">Cell membrane</location>
        <topology evidence="1">Multi-pass membrane protein</topology>
    </subcellularLocation>
</comment>
<evidence type="ECO:0000256" key="6">
    <source>
        <dbReference type="SAM" id="Phobius"/>
    </source>
</evidence>
<dbReference type="PANTHER" id="PTHR30213">
    <property type="entry name" value="INNER MEMBRANE PROTEIN YHJD"/>
    <property type="match status" value="1"/>
</dbReference>
<feature type="transmembrane region" description="Helical" evidence="6">
    <location>
        <begin position="145"/>
        <end position="174"/>
    </location>
</feature>
<proteinExistence type="predicted"/>
<dbReference type="RefSeq" id="WP_196936143.1">
    <property type="nucleotide sequence ID" value="NZ_MU158698.1"/>
</dbReference>
<name>A0A928UYW7_9SPHI</name>
<dbReference type="EMBL" id="PRDK01000006">
    <property type="protein sequence ID" value="MBE8714603.1"/>
    <property type="molecule type" value="Genomic_DNA"/>
</dbReference>
<dbReference type="NCBIfam" id="TIGR00765">
    <property type="entry name" value="yihY_not_rbn"/>
    <property type="match status" value="1"/>
</dbReference>
<evidence type="ECO:0000256" key="1">
    <source>
        <dbReference type="ARBA" id="ARBA00004651"/>
    </source>
</evidence>
<dbReference type="GO" id="GO:0005886">
    <property type="term" value="C:plasma membrane"/>
    <property type="evidence" value="ECO:0007669"/>
    <property type="project" value="UniProtKB-SubCell"/>
</dbReference>